<dbReference type="EMBL" id="JAUSUD010000017">
    <property type="protein sequence ID" value="MDQ0232044.1"/>
    <property type="molecule type" value="Genomic_DNA"/>
</dbReference>
<protein>
    <submittedName>
        <fullName evidence="1">Uncharacterized protein</fullName>
    </submittedName>
</protein>
<gene>
    <name evidence="1" type="ORF">J2S19_003329</name>
</gene>
<reference evidence="1 2" key="1">
    <citation type="submission" date="2023-07" db="EMBL/GenBank/DDBJ databases">
        <title>Genomic Encyclopedia of Type Strains, Phase IV (KMG-IV): sequencing the most valuable type-strain genomes for metagenomic binning, comparative biology and taxonomic classification.</title>
        <authorList>
            <person name="Goeker M."/>
        </authorList>
    </citation>
    <scope>NUCLEOTIDE SEQUENCE [LARGE SCALE GENOMIC DNA]</scope>
    <source>
        <strain evidence="1 2">DSM 29005</strain>
    </source>
</reference>
<evidence type="ECO:0000313" key="1">
    <source>
        <dbReference type="EMBL" id="MDQ0232044.1"/>
    </source>
</evidence>
<proteinExistence type="predicted"/>
<evidence type="ECO:0000313" key="2">
    <source>
        <dbReference type="Proteomes" id="UP001234495"/>
    </source>
</evidence>
<comment type="caution">
    <text evidence="1">The sequence shown here is derived from an EMBL/GenBank/DDBJ whole genome shotgun (WGS) entry which is preliminary data.</text>
</comment>
<sequence length="99" mass="11480">MTLTNEDRDYIEYITKWHLNKLPDGLAIEGKNHLDDLSVEKLVSLYHGTEQLISELTIDIKENQNYELLFKAIDYLSTKSLLESTIENKLSGQNIVFLH</sequence>
<dbReference type="RefSeq" id="WP_307344014.1">
    <property type="nucleotide sequence ID" value="NZ_JAUSUD010000017.1"/>
</dbReference>
<accession>A0ABT9ZIE1</accession>
<keyword evidence="2" id="KW-1185">Reference proteome</keyword>
<organism evidence="1 2">
    <name type="scientific">Metabacillus malikii</name>
    <dbReference type="NCBI Taxonomy" id="1504265"/>
    <lineage>
        <taxon>Bacteria</taxon>
        <taxon>Bacillati</taxon>
        <taxon>Bacillota</taxon>
        <taxon>Bacilli</taxon>
        <taxon>Bacillales</taxon>
        <taxon>Bacillaceae</taxon>
        <taxon>Metabacillus</taxon>
    </lineage>
</organism>
<dbReference type="Proteomes" id="UP001234495">
    <property type="component" value="Unassembled WGS sequence"/>
</dbReference>
<name>A0ABT9ZIE1_9BACI</name>